<evidence type="ECO:0000256" key="5">
    <source>
        <dbReference type="ARBA" id="ARBA00022692"/>
    </source>
</evidence>
<keyword evidence="10" id="KW-0926">Vacuole</keyword>
<evidence type="ECO:0000256" key="2">
    <source>
        <dbReference type="ARBA" id="ARBA00008170"/>
    </source>
</evidence>
<dbReference type="NCBIfam" id="TIGR00378">
    <property type="entry name" value="cax"/>
    <property type="match status" value="1"/>
</dbReference>
<evidence type="ECO:0000256" key="6">
    <source>
        <dbReference type="ARBA" id="ARBA00022837"/>
    </source>
</evidence>
<feature type="transmembrane region" description="Helical" evidence="10">
    <location>
        <begin position="226"/>
        <end position="246"/>
    </location>
</feature>
<dbReference type="GO" id="GO:0000329">
    <property type="term" value="C:fungal-type vacuole membrane"/>
    <property type="evidence" value="ECO:0007669"/>
    <property type="project" value="TreeGrafter"/>
</dbReference>
<name>A0AAD6C2F1_9EURO</name>
<keyword evidence="9 10" id="KW-0472">Membrane</keyword>
<reference evidence="12" key="2">
    <citation type="journal article" date="2023" name="IMA Fungus">
        <title>Comparative genomic study of the Penicillium genus elucidates a diverse pangenome and 15 lateral gene transfer events.</title>
        <authorList>
            <person name="Petersen C."/>
            <person name="Sorensen T."/>
            <person name="Nielsen M.R."/>
            <person name="Sondergaard T.E."/>
            <person name="Sorensen J.L."/>
            <person name="Fitzpatrick D.A."/>
            <person name="Frisvad J.C."/>
            <person name="Nielsen K.L."/>
        </authorList>
    </citation>
    <scope>NUCLEOTIDE SEQUENCE</scope>
    <source>
        <strain evidence="12">IBT 16125</strain>
    </source>
</reference>
<dbReference type="EMBL" id="JAPVEA010000007">
    <property type="protein sequence ID" value="KAJ5444301.1"/>
    <property type="molecule type" value="Genomic_DNA"/>
</dbReference>
<dbReference type="InterPro" id="IPR004713">
    <property type="entry name" value="CaH_exchang"/>
</dbReference>
<feature type="transmembrane region" description="Helical" evidence="10">
    <location>
        <begin position="407"/>
        <end position="427"/>
    </location>
</feature>
<feature type="transmembrane region" description="Helical" evidence="10">
    <location>
        <begin position="70"/>
        <end position="87"/>
    </location>
</feature>
<dbReference type="InterPro" id="IPR004798">
    <property type="entry name" value="CAX-like"/>
</dbReference>
<keyword evidence="7 10" id="KW-1133">Transmembrane helix</keyword>
<feature type="domain" description="Sodium/calcium exchanger membrane region" evidence="11">
    <location>
        <begin position="93"/>
        <end position="248"/>
    </location>
</feature>
<feature type="transmembrane region" description="Helical" evidence="10">
    <location>
        <begin position="124"/>
        <end position="145"/>
    </location>
</feature>
<feature type="transmembrane region" description="Helical" evidence="10">
    <location>
        <begin position="316"/>
        <end position="339"/>
    </location>
</feature>
<comment type="similarity">
    <text evidence="2 10">Belongs to the Ca(2+):cation antiporter (CaCA) (TC 2.A.19) family.</text>
</comment>
<protein>
    <recommendedName>
        <fullName evidence="10">Vacuolar calcium ion transporter</fullName>
    </recommendedName>
</protein>
<dbReference type="GO" id="GO:0006874">
    <property type="term" value="P:intracellular calcium ion homeostasis"/>
    <property type="evidence" value="ECO:0007669"/>
    <property type="project" value="TreeGrafter"/>
</dbReference>
<dbReference type="Pfam" id="PF01699">
    <property type="entry name" value="Na_Ca_ex"/>
    <property type="match status" value="2"/>
</dbReference>
<dbReference type="PANTHER" id="PTHR31503">
    <property type="entry name" value="VACUOLAR CALCIUM ION TRANSPORTER"/>
    <property type="match status" value="1"/>
</dbReference>
<reference evidence="12" key="1">
    <citation type="submission" date="2022-12" db="EMBL/GenBank/DDBJ databases">
        <authorList>
            <person name="Petersen C."/>
        </authorList>
    </citation>
    <scope>NUCLEOTIDE SEQUENCE</scope>
    <source>
        <strain evidence="12">IBT 16125</strain>
    </source>
</reference>
<keyword evidence="8 10" id="KW-0406">Ion transport</keyword>
<evidence type="ECO:0000259" key="11">
    <source>
        <dbReference type="Pfam" id="PF01699"/>
    </source>
</evidence>
<comment type="subcellular location">
    <subcellularLocation>
        <location evidence="1">Endomembrane system</location>
        <topology evidence="1">Multi-pass membrane protein</topology>
    </subcellularLocation>
    <subcellularLocation>
        <location evidence="10">Vacuole membrane</location>
    </subcellularLocation>
</comment>
<evidence type="ECO:0000256" key="7">
    <source>
        <dbReference type="ARBA" id="ARBA00022989"/>
    </source>
</evidence>
<accession>A0AAD6C2F1</accession>
<keyword evidence="4 10" id="KW-0109">Calcium transport</keyword>
<keyword evidence="13" id="KW-1185">Reference proteome</keyword>
<dbReference type="FunFam" id="1.20.1420.30:FF:000011">
    <property type="entry name" value="Vacuolar calcium ion transporter"/>
    <property type="match status" value="1"/>
</dbReference>
<dbReference type="Gene3D" id="1.20.1420.30">
    <property type="entry name" value="NCX, central ion-binding region"/>
    <property type="match status" value="2"/>
</dbReference>
<evidence type="ECO:0000256" key="4">
    <source>
        <dbReference type="ARBA" id="ARBA00022568"/>
    </source>
</evidence>
<dbReference type="GO" id="GO:0012505">
    <property type="term" value="C:endomembrane system"/>
    <property type="evidence" value="ECO:0007669"/>
    <property type="project" value="UniProtKB-SubCell"/>
</dbReference>
<feature type="transmembrane region" description="Helical" evidence="10">
    <location>
        <begin position="284"/>
        <end position="304"/>
    </location>
</feature>
<keyword evidence="10" id="KW-0050">Antiport</keyword>
<dbReference type="GO" id="GO:0015369">
    <property type="term" value="F:calcium:proton antiporter activity"/>
    <property type="evidence" value="ECO:0007669"/>
    <property type="project" value="UniProtKB-UniRule"/>
</dbReference>
<feature type="transmembrane region" description="Helical" evidence="10">
    <location>
        <begin position="93"/>
        <end position="112"/>
    </location>
</feature>
<dbReference type="PANTHER" id="PTHR31503:SF22">
    <property type="entry name" value="VACUOLAR CALCIUM ION TRANSPORTER"/>
    <property type="match status" value="1"/>
</dbReference>
<dbReference type="AlphaFoldDB" id="A0AAD6C2F1"/>
<dbReference type="InterPro" id="IPR004837">
    <property type="entry name" value="NaCa_Exmemb"/>
</dbReference>
<evidence type="ECO:0000256" key="1">
    <source>
        <dbReference type="ARBA" id="ARBA00004127"/>
    </source>
</evidence>
<gene>
    <name evidence="12" type="ORF">N7458_008173</name>
</gene>
<keyword evidence="3 10" id="KW-0813">Transport</keyword>
<dbReference type="RefSeq" id="XP_056764381.1">
    <property type="nucleotide sequence ID" value="XM_056911555.1"/>
</dbReference>
<feature type="transmembrane region" description="Helical" evidence="10">
    <location>
        <begin position="346"/>
        <end position="373"/>
    </location>
</feature>
<dbReference type="GeneID" id="81601798"/>
<evidence type="ECO:0000313" key="12">
    <source>
        <dbReference type="EMBL" id="KAJ5444301.1"/>
    </source>
</evidence>
<keyword evidence="6 10" id="KW-0106">Calcium</keyword>
<evidence type="ECO:0000256" key="8">
    <source>
        <dbReference type="ARBA" id="ARBA00023065"/>
    </source>
</evidence>
<feature type="domain" description="Sodium/calcium exchanger membrane region" evidence="11">
    <location>
        <begin position="283"/>
        <end position="425"/>
    </location>
</feature>
<proteinExistence type="inferred from homology"/>
<feature type="transmembrane region" description="Helical" evidence="10">
    <location>
        <begin position="157"/>
        <end position="178"/>
    </location>
</feature>
<comment type="caution">
    <text evidence="12">The sequence shown here is derived from an EMBL/GenBank/DDBJ whole genome shotgun (WGS) entry which is preliminary data.</text>
</comment>
<evidence type="ECO:0000313" key="13">
    <source>
        <dbReference type="Proteomes" id="UP001213681"/>
    </source>
</evidence>
<feature type="transmembrane region" description="Helical" evidence="10">
    <location>
        <begin position="379"/>
        <end position="400"/>
    </location>
</feature>
<sequence>MSSSSNGGVEAGERTALLGHIGHSSSFSGLSPHEQTEHGGHHHHPGDDRVWVRWPRQVVRLTWLTLVRDYVNILLVFVPLGIIAGALGWDSSAIFVLNFFAIIPLASLLSFATEELAATMGQALGGLMNATFGNAVELIVSIIALKDNQIRVVQASMLGSILSNILLVLGCCFLVGGLRHREQSFNSTVASTMSSLMAVASASLIIPATLYAALSKSEQSARDNVLILSHGTSIILLIIYVMYLYFQLRSHAYLFEESNDAETAEGEDAEEEEERLLNPIPATVALIVVTILVAICADYLVGSIDSIVETTGMSKTFIGLVLIPIVGNAAEHVTAVVVAYKDKMDLAIGVAIGSSLQIALFVTPFLVILGWIMNIEMTLHFQTFETVAFFISGLVVTLLIQDGKSNYLEGGMCLGMYIILALAFFVYPDDVSEGAGGIFSKLVN</sequence>
<evidence type="ECO:0000256" key="10">
    <source>
        <dbReference type="RuleBase" id="RU365028"/>
    </source>
</evidence>
<organism evidence="12 13">
    <name type="scientific">Penicillium daleae</name>
    <dbReference type="NCBI Taxonomy" id="63821"/>
    <lineage>
        <taxon>Eukaryota</taxon>
        <taxon>Fungi</taxon>
        <taxon>Dikarya</taxon>
        <taxon>Ascomycota</taxon>
        <taxon>Pezizomycotina</taxon>
        <taxon>Eurotiomycetes</taxon>
        <taxon>Eurotiomycetidae</taxon>
        <taxon>Eurotiales</taxon>
        <taxon>Aspergillaceae</taxon>
        <taxon>Penicillium</taxon>
    </lineage>
</organism>
<dbReference type="FunFam" id="1.20.1420.30:FF:000021">
    <property type="entry name" value="Vacuolar calcium ion transporter"/>
    <property type="match status" value="1"/>
</dbReference>
<feature type="transmembrane region" description="Helical" evidence="10">
    <location>
        <begin position="190"/>
        <end position="214"/>
    </location>
</feature>
<evidence type="ECO:0000256" key="9">
    <source>
        <dbReference type="ARBA" id="ARBA00023136"/>
    </source>
</evidence>
<dbReference type="Proteomes" id="UP001213681">
    <property type="component" value="Unassembled WGS sequence"/>
</dbReference>
<evidence type="ECO:0000256" key="3">
    <source>
        <dbReference type="ARBA" id="ARBA00022448"/>
    </source>
</evidence>
<comment type="function">
    <text evidence="10">Has a role in promoting intracellular calcium ion sequestration via the exchange of calcium ions for hydrogen ions across the vacuolar membrane. Involved also in manganese ion homeostasis via its uptake into the vacuole.</text>
</comment>
<dbReference type="NCBIfam" id="TIGR00846">
    <property type="entry name" value="caca2"/>
    <property type="match status" value="1"/>
</dbReference>
<dbReference type="InterPro" id="IPR044880">
    <property type="entry name" value="NCX_ion-bd_dom_sf"/>
</dbReference>
<keyword evidence="5 10" id="KW-0812">Transmembrane</keyword>